<evidence type="ECO:0000256" key="4">
    <source>
        <dbReference type="SAM" id="MobiDB-lite"/>
    </source>
</evidence>
<dbReference type="PANTHER" id="PTHR32295">
    <property type="entry name" value="IQ-DOMAIN 5-RELATED"/>
    <property type="match status" value="1"/>
</dbReference>
<comment type="similarity">
    <text evidence="2">Belongs to the IQD family.</text>
</comment>
<gene>
    <name evidence="6" type="ORF">GOP47_0013242</name>
</gene>
<feature type="compositionally biased region" description="Polar residues" evidence="4">
    <location>
        <begin position="388"/>
        <end position="404"/>
    </location>
</feature>
<proteinExistence type="inferred from homology"/>
<evidence type="ECO:0000256" key="2">
    <source>
        <dbReference type="ARBA" id="ARBA00024341"/>
    </source>
</evidence>
<keyword evidence="7" id="KW-1185">Reference proteome</keyword>
<dbReference type="Pfam" id="PF13178">
    <property type="entry name" value="DUF4005"/>
    <property type="match status" value="1"/>
</dbReference>
<keyword evidence="1" id="KW-0112">Calmodulin-binding</keyword>
<feature type="region of interest" description="Disordered" evidence="4">
    <location>
        <begin position="475"/>
        <end position="502"/>
    </location>
</feature>
<evidence type="ECO:0000259" key="5">
    <source>
        <dbReference type="Pfam" id="PF13178"/>
    </source>
</evidence>
<sequence length="573" mass="63585">MGKKGNWLSAVKKAFRSCTSEQRSQSEPLKSTSKKEETKHVKEKRRWSFGKSSRVDSANQQGKSEVLPEKNWIQVEQKQNRHARAIAAATAAAAEAAVAAAHAAAEVVRLTGNMQAGRPSSYDSSICSEDWAAVKIQTAFRGYLARRALRALRGLVRLQALVRGQTVRRQATLTLRCMQALVRVQARVRARRVRMSEEGQAVQKQIWQRRQQEMLTQKSNPDDGPDDGQDMLEWNDSLCSMEEAEAKKFLKQEAAWKRERALAYAFSHQLWRSPPRDCSPKLYIDITDSIDKPRWGWSWLERWMAARPWEARMFEKETLGIINSMENEIAIKSASANISKPFHAPNTKMTIPSGNTSMQNASMELTPKKKPSTPKDLMNGAIKGVGNGTTTPSSMSLSTATTTQRPISVKVRLASPRLPEEGGSGMSTSRSAQSMYSAAGARFNFHNRRSSMAGSSVRDDDSLVSSPSIPNYMAATQSARAKVRSLSSPKQRRGGETPEREQLSNVMFARKRLSFPYINTDSVCAKEELGVASTALVLNKKPIERSPSMKSCYVPANNITTSSLSGNLETLAH</sequence>
<feature type="compositionally biased region" description="Basic and acidic residues" evidence="4">
    <location>
        <begin position="493"/>
        <end position="502"/>
    </location>
</feature>
<feature type="domain" description="DUF4005" evidence="5">
    <location>
        <begin position="440"/>
        <end position="525"/>
    </location>
</feature>
<feature type="compositionally biased region" description="Polar residues" evidence="4">
    <location>
        <begin position="475"/>
        <end position="489"/>
    </location>
</feature>
<dbReference type="OrthoDB" id="1923765at2759"/>
<name>A0A9D4ZFL2_ADICA</name>
<feature type="region of interest" description="Disordered" evidence="4">
    <location>
        <begin position="14"/>
        <end position="66"/>
    </location>
</feature>
<evidence type="ECO:0000256" key="3">
    <source>
        <dbReference type="ARBA" id="ARBA00024378"/>
    </source>
</evidence>
<dbReference type="PROSITE" id="PS50096">
    <property type="entry name" value="IQ"/>
    <property type="match status" value="2"/>
</dbReference>
<evidence type="ECO:0000313" key="7">
    <source>
        <dbReference type="Proteomes" id="UP000886520"/>
    </source>
</evidence>
<evidence type="ECO:0000256" key="1">
    <source>
        <dbReference type="ARBA" id="ARBA00022860"/>
    </source>
</evidence>
<feature type="compositionally biased region" description="Polar residues" evidence="4">
    <location>
        <begin position="17"/>
        <end position="31"/>
    </location>
</feature>
<feature type="region of interest" description="Disordered" evidence="4">
    <location>
        <begin position="385"/>
        <end position="404"/>
    </location>
</feature>
<accession>A0A9D4ZFL2</accession>
<dbReference type="PANTHER" id="PTHR32295:SF6">
    <property type="entry name" value="PROTEIN IQ-DOMAIN 18"/>
    <property type="match status" value="1"/>
</dbReference>
<dbReference type="GO" id="GO:0005516">
    <property type="term" value="F:calmodulin binding"/>
    <property type="evidence" value="ECO:0007669"/>
    <property type="project" value="UniProtKB-KW"/>
</dbReference>
<dbReference type="InterPro" id="IPR000048">
    <property type="entry name" value="IQ_motif_EF-hand-BS"/>
</dbReference>
<dbReference type="Proteomes" id="UP000886520">
    <property type="component" value="Chromosome 13"/>
</dbReference>
<comment type="subunit">
    <text evidence="3">Binds to multiple calmodulin (CaM) in the presence of Ca(2+) and CaM-like proteins.</text>
</comment>
<evidence type="ECO:0000313" key="6">
    <source>
        <dbReference type="EMBL" id="KAI5070991.1"/>
    </source>
</evidence>
<dbReference type="Pfam" id="PF00612">
    <property type="entry name" value="IQ"/>
    <property type="match status" value="1"/>
</dbReference>
<dbReference type="Gene3D" id="1.20.5.190">
    <property type="match status" value="1"/>
</dbReference>
<organism evidence="6 7">
    <name type="scientific">Adiantum capillus-veneris</name>
    <name type="common">Maidenhair fern</name>
    <dbReference type="NCBI Taxonomy" id="13818"/>
    <lineage>
        <taxon>Eukaryota</taxon>
        <taxon>Viridiplantae</taxon>
        <taxon>Streptophyta</taxon>
        <taxon>Embryophyta</taxon>
        <taxon>Tracheophyta</taxon>
        <taxon>Polypodiopsida</taxon>
        <taxon>Polypodiidae</taxon>
        <taxon>Polypodiales</taxon>
        <taxon>Pteridineae</taxon>
        <taxon>Pteridaceae</taxon>
        <taxon>Vittarioideae</taxon>
        <taxon>Adiantum</taxon>
    </lineage>
</organism>
<dbReference type="InterPro" id="IPR025064">
    <property type="entry name" value="DUF4005"/>
</dbReference>
<comment type="caution">
    <text evidence="6">The sequence shown here is derived from an EMBL/GenBank/DDBJ whole genome shotgun (WGS) entry which is preliminary data.</text>
</comment>
<dbReference type="AlphaFoldDB" id="A0A9D4ZFL2"/>
<dbReference type="EMBL" id="JABFUD020000013">
    <property type="protein sequence ID" value="KAI5070991.1"/>
    <property type="molecule type" value="Genomic_DNA"/>
</dbReference>
<protein>
    <recommendedName>
        <fullName evidence="5">DUF4005 domain-containing protein</fullName>
    </recommendedName>
</protein>
<reference evidence="6" key="1">
    <citation type="submission" date="2021-01" db="EMBL/GenBank/DDBJ databases">
        <title>Adiantum capillus-veneris genome.</title>
        <authorList>
            <person name="Fang Y."/>
            <person name="Liao Q."/>
        </authorList>
    </citation>
    <scope>NUCLEOTIDE SEQUENCE</scope>
    <source>
        <strain evidence="6">H3</strain>
        <tissue evidence="6">Leaf</tissue>
    </source>
</reference>